<reference evidence="1 2" key="1">
    <citation type="journal article" date="2016" name="Mol. Biol. Evol.">
        <title>Comparative Genomics of Early-Diverging Mushroom-Forming Fungi Provides Insights into the Origins of Lignocellulose Decay Capabilities.</title>
        <authorList>
            <person name="Nagy L.G."/>
            <person name="Riley R."/>
            <person name="Tritt A."/>
            <person name="Adam C."/>
            <person name="Daum C."/>
            <person name="Floudas D."/>
            <person name="Sun H."/>
            <person name="Yadav J.S."/>
            <person name="Pangilinan J."/>
            <person name="Larsson K.H."/>
            <person name="Matsuura K."/>
            <person name="Barry K."/>
            <person name="Labutti K."/>
            <person name="Kuo R."/>
            <person name="Ohm R.A."/>
            <person name="Bhattacharya S.S."/>
            <person name="Shirouzu T."/>
            <person name="Yoshinaga Y."/>
            <person name="Martin F.M."/>
            <person name="Grigoriev I.V."/>
            <person name="Hibbett D.S."/>
        </authorList>
    </citation>
    <scope>NUCLEOTIDE SEQUENCE [LARGE SCALE GENOMIC DNA]</scope>
    <source>
        <strain evidence="1 2">L-15889</strain>
    </source>
</reference>
<organism evidence="1 2">
    <name type="scientific">Daedalea quercina L-15889</name>
    <dbReference type="NCBI Taxonomy" id="1314783"/>
    <lineage>
        <taxon>Eukaryota</taxon>
        <taxon>Fungi</taxon>
        <taxon>Dikarya</taxon>
        <taxon>Basidiomycota</taxon>
        <taxon>Agaricomycotina</taxon>
        <taxon>Agaricomycetes</taxon>
        <taxon>Polyporales</taxon>
        <taxon>Fomitopsis</taxon>
    </lineage>
</organism>
<name>A0A165PF23_9APHY</name>
<gene>
    <name evidence="1" type="ORF">DAEQUDRAFT_728166</name>
</gene>
<protein>
    <submittedName>
        <fullName evidence="1">Uncharacterized protein</fullName>
    </submittedName>
</protein>
<dbReference type="Proteomes" id="UP000076727">
    <property type="component" value="Unassembled WGS sequence"/>
</dbReference>
<dbReference type="EMBL" id="KV429069">
    <property type="protein sequence ID" value="KZT68131.1"/>
    <property type="molecule type" value="Genomic_DNA"/>
</dbReference>
<proteinExistence type="predicted"/>
<sequence length="60" mass="6888">MYEGLIHRRTDHYRVLALSGSVSEPLQLLNMLFNVRRLTSAWTPRPVTIRILLRPDAGSV</sequence>
<dbReference type="AlphaFoldDB" id="A0A165PF23"/>
<evidence type="ECO:0000313" key="2">
    <source>
        <dbReference type="Proteomes" id="UP000076727"/>
    </source>
</evidence>
<keyword evidence="2" id="KW-1185">Reference proteome</keyword>
<evidence type="ECO:0000313" key="1">
    <source>
        <dbReference type="EMBL" id="KZT68131.1"/>
    </source>
</evidence>
<accession>A0A165PF23</accession>